<feature type="compositionally biased region" description="Polar residues" evidence="3">
    <location>
        <begin position="268"/>
        <end position="277"/>
    </location>
</feature>
<dbReference type="Pfam" id="PF10162">
    <property type="entry name" value="G8"/>
    <property type="match status" value="1"/>
</dbReference>
<dbReference type="InterPro" id="IPR055401">
    <property type="entry name" value="CEMIP_beta-hel_dom"/>
</dbReference>
<evidence type="ECO:0000256" key="1">
    <source>
        <dbReference type="ARBA" id="ARBA00022729"/>
    </source>
</evidence>
<dbReference type="Proteomes" id="UP000282002">
    <property type="component" value="Chromosome"/>
</dbReference>
<dbReference type="KEGG" id="taw:EI545_17750"/>
<feature type="region of interest" description="Disordered" evidence="3">
    <location>
        <begin position="120"/>
        <end position="155"/>
    </location>
</feature>
<dbReference type="Pfam" id="PF17963">
    <property type="entry name" value="Big_9"/>
    <property type="match status" value="1"/>
</dbReference>
<dbReference type="OrthoDB" id="220114at2"/>
<feature type="domain" description="G8" evidence="4">
    <location>
        <begin position="337"/>
        <end position="460"/>
    </location>
</feature>
<feature type="region of interest" description="Disordered" evidence="3">
    <location>
        <begin position="266"/>
        <end position="302"/>
    </location>
</feature>
<dbReference type="Gene3D" id="2.60.40.2810">
    <property type="match status" value="1"/>
</dbReference>
<keyword evidence="2" id="KW-0325">Glycoprotein</keyword>
<name>A0A3S8UAM5_9RHOB</name>
<dbReference type="Pfam" id="PF24606">
    <property type="entry name" value="CEMIP_beta-hel"/>
    <property type="match status" value="1"/>
</dbReference>
<dbReference type="EMBL" id="CP034328">
    <property type="protein sequence ID" value="AZL60505.1"/>
    <property type="molecule type" value="Genomic_DNA"/>
</dbReference>
<protein>
    <recommendedName>
        <fullName evidence="4">G8 domain-containing protein</fullName>
    </recommendedName>
</protein>
<feature type="region of interest" description="Disordered" evidence="3">
    <location>
        <begin position="1048"/>
        <end position="1085"/>
    </location>
</feature>
<evidence type="ECO:0000256" key="2">
    <source>
        <dbReference type="ARBA" id="ARBA00023180"/>
    </source>
</evidence>
<evidence type="ECO:0000313" key="5">
    <source>
        <dbReference type="EMBL" id="AZL60505.1"/>
    </source>
</evidence>
<dbReference type="SMART" id="SM01225">
    <property type="entry name" value="G8"/>
    <property type="match status" value="1"/>
</dbReference>
<evidence type="ECO:0000256" key="3">
    <source>
        <dbReference type="SAM" id="MobiDB-lite"/>
    </source>
</evidence>
<sequence length="1118" mass="120511">MAKSTTDAAAPKTIAAISSPRIISSSPSGTVWIPESRHVLHRNHLKVDHSTNQGATSNRFCCQAELGLPYRASVSENLPNNGLGMTLLLLRRAQNRCRDRFHRGTRDSLRAAGQHCGCGNKADTTSDGIGKNPSPERHVQHLRGTNPDKAGKDGEDYNRRKHLFHILLGLITRCSDSLMAKVGRAYDETKSGISTLRWPAFALALTQLVPNPALAQMQPEGVDLGLFQPGDLCGGAVDPMPLSRSSLSPVRMRPDAEPDLVLAEFTEQPDNVSTTYEPSKEGAGSSAPPAKAGTGDSPVAYADNPAMAREHAALMALVPLEDATHVAVENGSWFSTATWQSGQIPGADAKVLIPEGVTVTYDEVADDPLFSLRIDGDLTFATDRDSRMVIDTLVIAPGGRLQIGTAQQPIEPQVKVDILIAGTGAIDLEWDPLLLSRGVISHGSVEIHGAPKTTFLKTGDSPSRGDTQLLLEKAPEGWRVGDTIVVTGTRKRGWAWDNTARAVIHHLSEDEIVTITALEGNRVTIDQPLLFNHHPPRADLAPYVANVTRTIRFASLGGAETPLSTRGHVMFMHSDAVDVRYAAFDHLGRTDKSRAAFDLSALDKVMPDSNIKGRYSLHLHKTGMANQEAPAMVVGNSVIGSPGWGYVHHSSHADFIDNVAFDVFGAAFAAEDGNETGIWLRNIAIRATGFDKGEEAAKSGAERHDNGRSGDGFFFAGRLVEAAENVAANTTHGFVWMHRSAPSGPVKSTLHHPEIAYGRATLEPSSPPIQGFRDNEAFGTEIGLMVIKASTVQGHDVWSVLDGFLNWETAKGVDISYSGHYTLMNLDLIAAAEQGFFAPDVGVNVGTNSFDVVVNKVRLERFPVGIRIEQGFTFPVTEEEVGVDLIDVVAVDVPEVIRSSSQIRYQLLTSDQLLQDGVEPILQPIEIGANEDLQLWMDRSDSIGRSTRQHPGDPQTINRWDVPDLLRSTGYFTDASGRRVALIPDLSTDRATGAVHKYSVPVILNIPESELQSWGAVHRGTLDPDNAPPVAQDDIIVTNLGAPVVIEPLKNDGDPDGDPLTLEGTTDPRHGDLASGTDGSLVYRPNPGRVGTDAFTYWAADSKGNYAPATVRITVVEP</sequence>
<reference evidence="5 6" key="1">
    <citation type="submission" date="2018-12" db="EMBL/GenBank/DDBJ databases">
        <title>Complete genome sequencing of Tabrizicola sp. K13M18.</title>
        <authorList>
            <person name="Bae J.-W."/>
        </authorList>
    </citation>
    <scope>NUCLEOTIDE SEQUENCE [LARGE SCALE GENOMIC DNA]</scope>
    <source>
        <strain evidence="5 6">K13M18</strain>
    </source>
</reference>
<feature type="compositionally biased region" description="Low complexity" evidence="3">
    <location>
        <begin position="282"/>
        <end position="295"/>
    </location>
</feature>
<evidence type="ECO:0000259" key="4">
    <source>
        <dbReference type="PROSITE" id="PS51484"/>
    </source>
</evidence>
<dbReference type="InterPro" id="IPR019316">
    <property type="entry name" value="G8_domain"/>
</dbReference>
<dbReference type="InterPro" id="IPR052387">
    <property type="entry name" value="Fibrocystin"/>
</dbReference>
<dbReference type="PANTHER" id="PTHR46769">
    <property type="entry name" value="POLYCYSTIC KIDNEY AND HEPATIC DISEASE 1 (AUTOSOMAL RECESSIVE)-LIKE 1"/>
    <property type="match status" value="1"/>
</dbReference>
<dbReference type="PROSITE" id="PS51484">
    <property type="entry name" value="G8"/>
    <property type="match status" value="1"/>
</dbReference>
<dbReference type="RefSeq" id="WP_125326697.1">
    <property type="nucleotide sequence ID" value="NZ_CP034328.1"/>
</dbReference>
<dbReference type="PANTHER" id="PTHR46769:SF2">
    <property type="entry name" value="FIBROCYSTIN-L ISOFORM 2 PRECURSOR-RELATED"/>
    <property type="match status" value="1"/>
</dbReference>
<organism evidence="5 6">
    <name type="scientific">Tabrizicola piscis</name>
    <dbReference type="NCBI Taxonomy" id="2494374"/>
    <lineage>
        <taxon>Bacteria</taxon>
        <taxon>Pseudomonadati</taxon>
        <taxon>Pseudomonadota</taxon>
        <taxon>Alphaproteobacteria</taxon>
        <taxon>Rhodobacterales</taxon>
        <taxon>Paracoccaceae</taxon>
        <taxon>Tabrizicola</taxon>
    </lineage>
</organism>
<accession>A0A3S8UAM5</accession>
<keyword evidence="1" id="KW-0732">Signal</keyword>
<keyword evidence="6" id="KW-1185">Reference proteome</keyword>
<evidence type="ECO:0000313" key="6">
    <source>
        <dbReference type="Proteomes" id="UP000282002"/>
    </source>
</evidence>
<gene>
    <name evidence="5" type="ORF">EI545_17750</name>
</gene>
<dbReference type="AlphaFoldDB" id="A0A3S8UAM5"/>
<proteinExistence type="predicted"/>